<keyword evidence="2 3" id="KW-0418">Kinase</keyword>
<comment type="subcellular location">
    <subcellularLocation>
        <location evidence="3">Cytoplasm</location>
    </subcellularLocation>
</comment>
<dbReference type="Gene3D" id="3.30.420.40">
    <property type="match status" value="1"/>
</dbReference>
<dbReference type="InterPro" id="IPR043129">
    <property type="entry name" value="ATPase_NBD"/>
</dbReference>
<keyword evidence="6" id="KW-1185">Reference proteome</keyword>
<evidence type="ECO:0000256" key="4">
    <source>
        <dbReference type="RuleBase" id="RU004046"/>
    </source>
</evidence>
<feature type="binding site" evidence="3">
    <location>
        <begin position="12"/>
        <end position="17"/>
    </location>
    <ligand>
        <name>ATP</name>
        <dbReference type="ChEBI" id="CHEBI:30616"/>
    </ligand>
</feature>
<dbReference type="PANTHER" id="PTHR47690">
    <property type="entry name" value="GLUCOKINASE"/>
    <property type="match status" value="1"/>
</dbReference>
<dbReference type="GO" id="GO:0004340">
    <property type="term" value="F:glucokinase activity"/>
    <property type="evidence" value="ECO:0007669"/>
    <property type="project" value="UniProtKB-EC"/>
</dbReference>
<dbReference type="Pfam" id="PF02685">
    <property type="entry name" value="Glucokinase"/>
    <property type="match status" value="1"/>
</dbReference>
<dbReference type="EC" id="2.7.1.2" evidence="3"/>
<comment type="catalytic activity">
    <reaction evidence="3">
        <text>D-glucose + ATP = D-glucose 6-phosphate + ADP + H(+)</text>
        <dbReference type="Rhea" id="RHEA:17825"/>
        <dbReference type="ChEBI" id="CHEBI:4167"/>
        <dbReference type="ChEBI" id="CHEBI:15378"/>
        <dbReference type="ChEBI" id="CHEBI:30616"/>
        <dbReference type="ChEBI" id="CHEBI:61548"/>
        <dbReference type="ChEBI" id="CHEBI:456216"/>
        <dbReference type="EC" id="2.7.1.2"/>
    </reaction>
</comment>
<dbReference type="CDD" id="cd24008">
    <property type="entry name" value="ASKHA_NBD_GLK"/>
    <property type="match status" value="1"/>
</dbReference>
<reference evidence="5" key="1">
    <citation type="submission" date="2022-10" db="EMBL/GenBank/DDBJ databases">
        <title>Complete genome sequence of Schlegelella aquatica LMG 23380.</title>
        <authorList>
            <person name="Musilova J."/>
            <person name="Kourilova X."/>
            <person name="Bezdicek M."/>
            <person name="Hermankova K."/>
            <person name="Obruca S."/>
            <person name="Sedlar K."/>
        </authorList>
    </citation>
    <scope>NUCLEOTIDE SEQUENCE</scope>
    <source>
        <strain evidence="5">LMG 23380</strain>
    </source>
</reference>
<dbReference type="NCBIfam" id="TIGR00749">
    <property type="entry name" value="glk"/>
    <property type="match status" value="1"/>
</dbReference>
<evidence type="ECO:0000313" key="5">
    <source>
        <dbReference type="EMBL" id="UZD55154.1"/>
    </source>
</evidence>
<dbReference type="PANTHER" id="PTHR47690:SF1">
    <property type="entry name" value="GLUCOKINASE"/>
    <property type="match status" value="1"/>
</dbReference>
<dbReference type="SUPFAM" id="SSF53067">
    <property type="entry name" value="Actin-like ATPase domain"/>
    <property type="match status" value="1"/>
</dbReference>
<protein>
    <recommendedName>
        <fullName evidence="3">Glucokinase</fullName>
        <ecNumber evidence="3">2.7.1.2</ecNumber>
    </recommendedName>
    <alternativeName>
        <fullName evidence="3">Glucose kinase</fullName>
    </alternativeName>
</protein>
<comment type="similarity">
    <text evidence="3 4">Belongs to the bacterial glucokinase family.</text>
</comment>
<dbReference type="NCBIfam" id="NF009073">
    <property type="entry name" value="PRK12408.1"/>
    <property type="match status" value="1"/>
</dbReference>
<evidence type="ECO:0000313" key="6">
    <source>
        <dbReference type="Proteomes" id="UP001163266"/>
    </source>
</evidence>
<dbReference type="RefSeq" id="WP_264892912.1">
    <property type="nucleotide sequence ID" value="NZ_CP110257.1"/>
</dbReference>
<dbReference type="Gene3D" id="3.40.367.20">
    <property type="match status" value="1"/>
</dbReference>
<gene>
    <name evidence="3" type="primary">glk</name>
    <name evidence="5" type="ORF">OMP39_00720</name>
</gene>
<evidence type="ECO:0000256" key="3">
    <source>
        <dbReference type="HAMAP-Rule" id="MF_00524"/>
    </source>
</evidence>
<organism evidence="5 6">
    <name type="scientific">Caldimonas aquatica</name>
    <dbReference type="NCBI Taxonomy" id="376175"/>
    <lineage>
        <taxon>Bacteria</taxon>
        <taxon>Pseudomonadati</taxon>
        <taxon>Pseudomonadota</taxon>
        <taxon>Betaproteobacteria</taxon>
        <taxon>Burkholderiales</taxon>
        <taxon>Sphaerotilaceae</taxon>
        <taxon>Caldimonas</taxon>
    </lineage>
</organism>
<keyword evidence="3" id="KW-0324">Glycolysis</keyword>
<keyword evidence="3" id="KW-0067">ATP-binding</keyword>
<dbReference type="InterPro" id="IPR050201">
    <property type="entry name" value="Bacterial_glucokinase"/>
</dbReference>
<keyword evidence="3" id="KW-0547">Nucleotide-binding</keyword>
<dbReference type="EMBL" id="CP110257">
    <property type="protein sequence ID" value="UZD55154.1"/>
    <property type="molecule type" value="Genomic_DNA"/>
</dbReference>
<name>A0ABY6MT41_9BURK</name>
<keyword evidence="1 3" id="KW-0808">Transferase</keyword>
<accession>A0ABY6MT41</accession>
<proteinExistence type="inferred from homology"/>
<dbReference type="HAMAP" id="MF_00524">
    <property type="entry name" value="Glucokinase"/>
    <property type="match status" value="1"/>
</dbReference>
<sequence length="323" mass="33755">MDRAAAYPRLVADVGGTHARFAWLAEPQAGLSCMTTYRVAEHAGLREAIEHYLQSQGLPRPACAAVGIANPVTADRVHMTNHDWSFSISELQRLLGLERLVVLNDFTALALALPLLGADERRQVGGGTAVAAAPIALLGPGTGLGVSGLVPVPGGGWVPLTGEGGHVTLSAADEREDAVLALLRRRFGHVSAERALSGPGLANLYQAVCELAGKQASPLDAPAITQAALRHADPHCVAALELFCAFLGTVAGNLALTLGARAGVYIGGGIVPRLGEWFDGSSFRERFEAKGRFREYLEGIPTWVILAESPGLRGAAQALDLPG</sequence>
<dbReference type="Proteomes" id="UP001163266">
    <property type="component" value="Chromosome"/>
</dbReference>
<evidence type="ECO:0000256" key="1">
    <source>
        <dbReference type="ARBA" id="ARBA00022679"/>
    </source>
</evidence>
<dbReference type="NCBIfam" id="NF001416">
    <property type="entry name" value="PRK00292.1-3"/>
    <property type="match status" value="1"/>
</dbReference>
<keyword evidence="3" id="KW-0963">Cytoplasm</keyword>
<evidence type="ECO:0000256" key="2">
    <source>
        <dbReference type="ARBA" id="ARBA00022777"/>
    </source>
</evidence>
<dbReference type="InterPro" id="IPR003836">
    <property type="entry name" value="Glucokinase"/>
</dbReference>